<feature type="transmembrane region" description="Helical" evidence="5">
    <location>
        <begin position="98"/>
        <end position="118"/>
    </location>
</feature>
<dbReference type="GeneID" id="18885704"/>
<keyword evidence="4 5" id="KW-0472">Membrane</keyword>
<keyword evidence="2 5" id="KW-0812">Transmembrane</keyword>
<proteinExistence type="predicted"/>
<dbReference type="Proteomes" id="UP000054196">
    <property type="component" value="Unassembled WGS sequence"/>
</dbReference>
<dbReference type="InterPro" id="IPR051076">
    <property type="entry name" value="Golgi_membrane_TVP38/TMEM64"/>
</dbReference>
<reference evidence="7" key="1">
    <citation type="journal article" date="2012" name="Science">
        <title>The Paleozoic origin of enzymatic lignin decomposition reconstructed from 31 fungal genomes.</title>
        <authorList>
            <person name="Floudas D."/>
            <person name="Binder M."/>
            <person name="Riley R."/>
            <person name="Barry K."/>
            <person name="Blanchette R.A."/>
            <person name="Henrissat B."/>
            <person name="Martinez A.T."/>
            <person name="Otillar R."/>
            <person name="Spatafora J.W."/>
            <person name="Yadav J.S."/>
            <person name="Aerts A."/>
            <person name="Benoit I."/>
            <person name="Boyd A."/>
            <person name="Carlson A."/>
            <person name="Copeland A."/>
            <person name="Coutinho P.M."/>
            <person name="de Vries R.P."/>
            <person name="Ferreira P."/>
            <person name="Findley K."/>
            <person name="Foster B."/>
            <person name="Gaskell J."/>
            <person name="Glotzer D."/>
            <person name="Gorecki P."/>
            <person name="Heitman J."/>
            <person name="Hesse C."/>
            <person name="Hori C."/>
            <person name="Igarashi K."/>
            <person name="Jurgens J.A."/>
            <person name="Kallen N."/>
            <person name="Kersten P."/>
            <person name="Kohler A."/>
            <person name="Kuees U."/>
            <person name="Kumar T.K.A."/>
            <person name="Kuo A."/>
            <person name="LaButti K."/>
            <person name="Larrondo L.F."/>
            <person name="Lindquist E."/>
            <person name="Ling A."/>
            <person name="Lombard V."/>
            <person name="Lucas S."/>
            <person name="Lundell T."/>
            <person name="Martin R."/>
            <person name="McLaughlin D.J."/>
            <person name="Morgenstern I."/>
            <person name="Morin E."/>
            <person name="Murat C."/>
            <person name="Nagy L.G."/>
            <person name="Nolan M."/>
            <person name="Ohm R.A."/>
            <person name="Patyshakuliyeva A."/>
            <person name="Rokas A."/>
            <person name="Ruiz-Duenas F.J."/>
            <person name="Sabat G."/>
            <person name="Salamov A."/>
            <person name="Samejima M."/>
            <person name="Schmutz J."/>
            <person name="Slot J.C."/>
            <person name="St John F."/>
            <person name="Stenlid J."/>
            <person name="Sun H."/>
            <person name="Sun S."/>
            <person name="Syed K."/>
            <person name="Tsang A."/>
            <person name="Wiebenga A."/>
            <person name="Young D."/>
            <person name="Pisabarro A."/>
            <person name="Eastwood D.C."/>
            <person name="Martin F."/>
            <person name="Cullen D."/>
            <person name="Grigoriev I.V."/>
            <person name="Hibbett D.S."/>
        </authorList>
    </citation>
    <scope>NUCLEOTIDE SEQUENCE [LARGE SCALE GENOMIC DNA]</scope>
    <source>
        <strain evidence="7">HHB-11173 SS5</strain>
    </source>
</reference>
<evidence type="ECO:0000256" key="5">
    <source>
        <dbReference type="SAM" id="Phobius"/>
    </source>
</evidence>
<evidence type="ECO:0000256" key="3">
    <source>
        <dbReference type="ARBA" id="ARBA00022989"/>
    </source>
</evidence>
<dbReference type="KEGG" id="psq:PUNSTDRAFT_77185"/>
<dbReference type="PANTHER" id="PTHR47549">
    <property type="entry name" value="GOLGI APPARATUS MEMBRANE PROTEIN TVP38-RELATED"/>
    <property type="match status" value="1"/>
</dbReference>
<dbReference type="eggNOG" id="KOG3140">
    <property type="taxonomic scope" value="Eukaryota"/>
</dbReference>
<dbReference type="RefSeq" id="XP_007388713.1">
    <property type="nucleotide sequence ID" value="XM_007388651.1"/>
</dbReference>
<sequence>FRFFCRGRAQKIEKKTIFYACLARVVREGGFKVALISRYSAIPGHVTTALYSTCGLGFWIFLAAAVLSLPKQLALIAIGMLAEESDNASGTTPKHTKIISWVVVAITVVITVVAYRWILRQMNDVKPVVIYERRKARYVSSS</sequence>
<organism evidence="6 7">
    <name type="scientific">Punctularia strigosozonata (strain HHB-11173)</name>
    <name type="common">White-rot fungus</name>
    <dbReference type="NCBI Taxonomy" id="741275"/>
    <lineage>
        <taxon>Eukaryota</taxon>
        <taxon>Fungi</taxon>
        <taxon>Dikarya</taxon>
        <taxon>Basidiomycota</taxon>
        <taxon>Agaricomycotina</taxon>
        <taxon>Agaricomycetes</taxon>
        <taxon>Corticiales</taxon>
        <taxon>Punctulariaceae</taxon>
        <taxon>Punctularia</taxon>
    </lineage>
</organism>
<accession>R7S232</accession>
<dbReference type="PANTHER" id="PTHR47549:SF2">
    <property type="entry name" value="GOLGI APPARATUS MEMBRANE PROTEIN TVP38"/>
    <property type="match status" value="1"/>
</dbReference>
<evidence type="ECO:0000256" key="4">
    <source>
        <dbReference type="ARBA" id="ARBA00023136"/>
    </source>
</evidence>
<evidence type="ECO:0000256" key="1">
    <source>
        <dbReference type="ARBA" id="ARBA00004127"/>
    </source>
</evidence>
<comment type="subcellular location">
    <subcellularLocation>
        <location evidence="1">Endomembrane system</location>
        <topology evidence="1">Multi-pass membrane protein</topology>
    </subcellularLocation>
</comment>
<evidence type="ECO:0000256" key="2">
    <source>
        <dbReference type="ARBA" id="ARBA00022692"/>
    </source>
</evidence>
<evidence type="ECO:0000313" key="7">
    <source>
        <dbReference type="Proteomes" id="UP000054196"/>
    </source>
</evidence>
<dbReference type="OrthoDB" id="166803at2759"/>
<feature type="transmembrane region" description="Helical" evidence="5">
    <location>
        <begin position="56"/>
        <end position="78"/>
    </location>
</feature>
<dbReference type="HOGENOM" id="CLU_1820472_0_0_1"/>
<dbReference type="AlphaFoldDB" id="R7S232"/>
<feature type="non-terminal residue" evidence="6">
    <location>
        <position position="1"/>
    </location>
</feature>
<evidence type="ECO:0008006" key="8">
    <source>
        <dbReference type="Google" id="ProtNLM"/>
    </source>
</evidence>
<keyword evidence="7" id="KW-1185">Reference proteome</keyword>
<protein>
    <recommendedName>
        <fullName evidence="8">Golgi apparatus membrane protein TVP38</fullName>
    </recommendedName>
</protein>
<gene>
    <name evidence="6" type="ORF">PUNSTDRAFT_77185</name>
</gene>
<name>R7S232_PUNST</name>
<dbReference type="GO" id="GO:0012505">
    <property type="term" value="C:endomembrane system"/>
    <property type="evidence" value="ECO:0007669"/>
    <property type="project" value="UniProtKB-SubCell"/>
</dbReference>
<keyword evidence="3 5" id="KW-1133">Transmembrane helix</keyword>
<dbReference type="EMBL" id="JH687557">
    <property type="protein sequence ID" value="EIN03924.1"/>
    <property type="molecule type" value="Genomic_DNA"/>
</dbReference>
<evidence type="ECO:0000313" key="6">
    <source>
        <dbReference type="EMBL" id="EIN03924.1"/>
    </source>
</evidence>